<proteinExistence type="inferred from homology"/>
<name>A0A1P8MRQ4_9RHOB</name>
<dbReference type="SUPFAM" id="SSF111369">
    <property type="entry name" value="HlyD-like secretion proteins"/>
    <property type="match status" value="1"/>
</dbReference>
<dbReference type="KEGG" id="tom:BWR18_02400"/>
<evidence type="ECO:0008006" key="6">
    <source>
        <dbReference type="Google" id="ProtNLM"/>
    </source>
</evidence>
<feature type="chain" id="PRO_5012253132" description="Efflux transporter periplasmic adaptor subunit" evidence="3">
    <location>
        <begin position="23"/>
        <end position="354"/>
    </location>
</feature>
<keyword evidence="2" id="KW-0175">Coiled coil</keyword>
<dbReference type="GO" id="GO:0015562">
    <property type="term" value="F:efflux transmembrane transporter activity"/>
    <property type="evidence" value="ECO:0007669"/>
    <property type="project" value="TreeGrafter"/>
</dbReference>
<gene>
    <name evidence="4" type="ORF">BWR18_02400</name>
</gene>
<organism evidence="4 5">
    <name type="scientific">Tateyamaria omphalii</name>
    <dbReference type="NCBI Taxonomy" id="299262"/>
    <lineage>
        <taxon>Bacteria</taxon>
        <taxon>Pseudomonadati</taxon>
        <taxon>Pseudomonadota</taxon>
        <taxon>Alphaproteobacteria</taxon>
        <taxon>Rhodobacterales</taxon>
        <taxon>Roseobacteraceae</taxon>
        <taxon>Tateyamaria</taxon>
    </lineage>
</organism>
<accession>A0A1P8MRQ4</accession>
<evidence type="ECO:0000256" key="1">
    <source>
        <dbReference type="ARBA" id="ARBA00009477"/>
    </source>
</evidence>
<dbReference type="Gene3D" id="1.10.287.470">
    <property type="entry name" value="Helix hairpin bin"/>
    <property type="match status" value="1"/>
</dbReference>
<dbReference type="STRING" id="299262.BWR18_02400"/>
<dbReference type="Gene3D" id="2.40.50.100">
    <property type="match status" value="1"/>
</dbReference>
<keyword evidence="5" id="KW-1185">Reference proteome</keyword>
<sequence>MLQVRTSLKIMAIALAAPTALAAEPVGDAAPIFVQTTMVPAATQTVSRTFFGQVAALDTVDISFEVGGYLQTLNAREGATVPRGAVLAELDNAPFERAVERAELNLQQAERDLERAKTLAARNVASAVRAENAETARDLADVALREARDALSDARITAPFDALIADRLGTPFTTIEPGSPILRLHNMAELRVEFDIPERLFGTIKDPTHVTFTGQINGPNDPIPLIFREFRAETGRIGQSYTVSLAADLPQGEILLPGRAITVRAEVERDLGGIVLPATAIATQPEGGHVVVALDQNETGLTARHVDVTVSSRNGTQFTVDGVQAGTEIVEVAAHMIEDGQPVKRFQGLTVEGS</sequence>
<dbReference type="NCBIfam" id="TIGR01730">
    <property type="entry name" value="RND_mfp"/>
    <property type="match status" value="1"/>
</dbReference>
<feature type="signal peptide" evidence="3">
    <location>
        <begin position="1"/>
        <end position="22"/>
    </location>
</feature>
<dbReference type="PANTHER" id="PTHR30469">
    <property type="entry name" value="MULTIDRUG RESISTANCE PROTEIN MDTA"/>
    <property type="match status" value="1"/>
</dbReference>
<reference evidence="4 5" key="1">
    <citation type="submission" date="2017-01" db="EMBL/GenBank/DDBJ databases">
        <title>Complete genome of Tateyamaria omphalii DOK1-4 isolated from seawater in Dokdo.</title>
        <authorList>
            <person name="Kim J.H."/>
            <person name="Chi W.-J."/>
        </authorList>
    </citation>
    <scope>NUCLEOTIDE SEQUENCE [LARGE SCALE GENOMIC DNA]</scope>
    <source>
        <strain evidence="4 5">DOK1-4</strain>
    </source>
</reference>
<feature type="coiled-coil region" evidence="2">
    <location>
        <begin position="92"/>
        <end position="119"/>
    </location>
</feature>
<comment type="similarity">
    <text evidence="1">Belongs to the membrane fusion protein (MFP) (TC 8.A.1) family.</text>
</comment>
<keyword evidence="3" id="KW-0732">Signal</keyword>
<dbReference type="OrthoDB" id="9813967at2"/>
<dbReference type="GO" id="GO:1990281">
    <property type="term" value="C:efflux pump complex"/>
    <property type="evidence" value="ECO:0007669"/>
    <property type="project" value="TreeGrafter"/>
</dbReference>
<dbReference type="PANTHER" id="PTHR30469:SF20">
    <property type="entry name" value="EFFLUX RND TRANSPORTER PERIPLASMIC ADAPTOR SUBUNIT"/>
    <property type="match status" value="1"/>
</dbReference>
<evidence type="ECO:0000313" key="5">
    <source>
        <dbReference type="Proteomes" id="UP000186336"/>
    </source>
</evidence>
<dbReference type="InterPro" id="IPR006143">
    <property type="entry name" value="RND_pump_MFP"/>
</dbReference>
<evidence type="ECO:0000256" key="3">
    <source>
        <dbReference type="SAM" id="SignalP"/>
    </source>
</evidence>
<evidence type="ECO:0000256" key="2">
    <source>
        <dbReference type="SAM" id="Coils"/>
    </source>
</evidence>
<dbReference type="Gene3D" id="2.40.420.20">
    <property type="match status" value="1"/>
</dbReference>
<protein>
    <recommendedName>
        <fullName evidence="6">Efflux transporter periplasmic adaptor subunit</fullName>
    </recommendedName>
</protein>
<dbReference type="EMBL" id="CP019312">
    <property type="protein sequence ID" value="APX10673.1"/>
    <property type="molecule type" value="Genomic_DNA"/>
</dbReference>
<dbReference type="Gene3D" id="2.40.30.170">
    <property type="match status" value="1"/>
</dbReference>
<dbReference type="Proteomes" id="UP000186336">
    <property type="component" value="Chromosome"/>
</dbReference>
<evidence type="ECO:0000313" key="4">
    <source>
        <dbReference type="EMBL" id="APX10673.1"/>
    </source>
</evidence>
<dbReference type="AlphaFoldDB" id="A0A1P8MRQ4"/>